<organism evidence="1 2">
    <name type="scientific">Halalkalibacter hemicellulosilyticusJCM 9152</name>
    <dbReference type="NCBI Taxonomy" id="1236971"/>
    <lineage>
        <taxon>Bacteria</taxon>
        <taxon>Bacillati</taxon>
        <taxon>Bacillota</taxon>
        <taxon>Bacilli</taxon>
        <taxon>Bacillales</taxon>
        <taxon>Bacillaceae</taxon>
        <taxon>Halalkalibacter</taxon>
    </lineage>
</organism>
<comment type="caution">
    <text evidence="1">The sequence shown here is derived from an EMBL/GenBank/DDBJ whole genome shotgun (WGS) entry which is preliminary data.</text>
</comment>
<reference evidence="1" key="1">
    <citation type="journal article" date="2014" name="Genome Announc.">
        <title>Draft Genome Sequences of Three Alkaliphilic Bacillus Strains, Bacillus wakoensis JCM 9140T, Bacillus akibai JCM 9157T, and Bacillus hemicellulosilyticus JCM 9152T.</title>
        <authorList>
            <person name="Yuki M."/>
            <person name="Oshima K."/>
            <person name="Suda W."/>
            <person name="Oshida Y."/>
            <person name="Kitamura K."/>
            <person name="Iida T."/>
            <person name="Hattori M."/>
            <person name="Ohkuma M."/>
        </authorList>
    </citation>
    <scope>NUCLEOTIDE SEQUENCE [LARGE SCALE GENOMIC DNA]</scope>
    <source>
        <strain evidence="1">JCM 9152</strain>
    </source>
</reference>
<name>W4QLL4_9BACI</name>
<sequence>MTVVSYLPYKYESLCNWLCTDTILSGTSFRYLLQHDHFKHVLAFSFLYSAI</sequence>
<gene>
    <name evidence="1" type="ORF">JCM9152_4366</name>
</gene>
<evidence type="ECO:0000313" key="2">
    <source>
        <dbReference type="Proteomes" id="UP000018895"/>
    </source>
</evidence>
<dbReference type="EMBL" id="BAUU01000052">
    <property type="protein sequence ID" value="GAE32797.1"/>
    <property type="molecule type" value="Genomic_DNA"/>
</dbReference>
<protein>
    <submittedName>
        <fullName evidence="1">Uncharacterized protein</fullName>
    </submittedName>
</protein>
<dbReference type="AlphaFoldDB" id="W4QLL4"/>
<accession>W4QLL4</accession>
<dbReference type="Proteomes" id="UP000018895">
    <property type="component" value="Unassembled WGS sequence"/>
</dbReference>
<proteinExistence type="predicted"/>
<keyword evidence="2" id="KW-1185">Reference proteome</keyword>
<evidence type="ECO:0000313" key="1">
    <source>
        <dbReference type="EMBL" id="GAE32797.1"/>
    </source>
</evidence>